<evidence type="ECO:0000256" key="2">
    <source>
        <dbReference type="ARBA" id="ARBA00023015"/>
    </source>
</evidence>
<dbReference type="PROSITE" id="PS00041">
    <property type="entry name" value="HTH_ARAC_FAMILY_1"/>
    <property type="match status" value="1"/>
</dbReference>
<dbReference type="PANTHER" id="PTHR11019:SF190">
    <property type="entry name" value="ARAC-FAMILY REGULATORY PROTEIN"/>
    <property type="match status" value="1"/>
</dbReference>
<keyword evidence="3" id="KW-0238">DNA-binding</keyword>
<keyword evidence="4" id="KW-0804">Transcription</keyword>
<dbReference type="InterPro" id="IPR018062">
    <property type="entry name" value="HTH_AraC-typ_CS"/>
</dbReference>
<evidence type="ECO:0000313" key="6">
    <source>
        <dbReference type="EMBL" id="SUI52735.1"/>
    </source>
</evidence>
<dbReference type="InterPro" id="IPR014710">
    <property type="entry name" value="RmlC-like_jellyroll"/>
</dbReference>
<accession>A0A379YZF9</accession>
<keyword evidence="2" id="KW-0805">Transcription regulation</keyword>
<dbReference type="SMART" id="SM00342">
    <property type="entry name" value="HTH_ARAC"/>
    <property type="match status" value="1"/>
</dbReference>
<dbReference type="Pfam" id="PF12833">
    <property type="entry name" value="HTH_18"/>
    <property type="match status" value="1"/>
</dbReference>
<keyword evidence="1" id="KW-0678">Repressor</keyword>
<dbReference type="InterPro" id="IPR003313">
    <property type="entry name" value="AraC-bd"/>
</dbReference>
<dbReference type="SUPFAM" id="SSF46689">
    <property type="entry name" value="Homeodomain-like"/>
    <property type="match status" value="1"/>
</dbReference>
<dbReference type="EMBL" id="UGYK01000002">
    <property type="protein sequence ID" value="SUI52735.1"/>
    <property type="molecule type" value="Genomic_DNA"/>
</dbReference>
<reference evidence="6 7" key="1">
    <citation type="submission" date="2018-06" db="EMBL/GenBank/DDBJ databases">
        <authorList>
            <consortium name="Pathogen Informatics"/>
            <person name="Doyle S."/>
        </authorList>
    </citation>
    <scope>NUCLEOTIDE SEQUENCE [LARGE SCALE GENOMIC DNA]</scope>
    <source>
        <strain evidence="6 7">NCTC10211</strain>
    </source>
</reference>
<feature type="domain" description="HTH araC/xylS-type" evidence="5">
    <location>
        <begin position="160"/>
        <end position="257"/>
    </location>
</feature>
<dbReference type="GO" id="GO:0043565">
    <property type="term" value="F:sequence-specific DNA binding"/>
    <property type="evidence" value="ECO:0007669"/>
    <property type="project" value="InterPro"/>
</dbReference>
<dbReference type="AlphaFoldDB" id="A0A379YZF9"/>
<sequence length="276" mass="31300">MPEIRHFPESLIPAPNPVQFRCEEFNARTEFQPHSHTWGQLMWVKAGVMVLRIGGQRFLAPPEFVLWAPAGIEHSCYNQRLAQCRMVDITPALCAGMPADPCLVSVTPIFRAIAEDFYARKQYIPQAEEDLRLCQVLIDQLRLSPRQQTYLPSSDDKFLAPVLEALEHCPADNTSLATWAARVYTTERTLSRRCQQDLGMSFSEWRQRLRFLHAVSLLEQGKTVQDVALDVGYSSASAFIVMFQQIAGTTLNAFAVPDSVAHYFADKIAVNRRRTQ</sequence>
<dbReference type="InterPro" id="IPR009057">
    <property type="entry name" value="Homeodomain-like_sf"/>
</dbReference>
<evidence type="ECO:0000259" key="5">
    <source>
        <dbReference type="PROSITE" id="PS01124"/>
    </source>
</evidence>
<dbReference type="InterPro" id="IPR018060">
    <property type="entry name" value="HTH_AraC"/>
</dbReference>
<dbReference type="Pfam" id="PF02311">
    <property type="entry name" value="AraC_binding"/>
    <property type="match status" value="1"/>
</dbReference>
<evidence type="ECO:0000256" key="3">
    <source>
        <dbReference type="ARBA" id="ARBA00023125"/>
    </source>
</evidence>
<gene>
    <name evidence="6" type="primary">ripA_3</name>
    <name evidence="6" type="ORF">NCTC10211_02781</name>
</gene>
<protein>
    <submittedName>
        <fullName evidence="6">HTH-type transcriptional repressor of iron proteins A</fullName>
    </submittedName>
</protein>
<organism evidence="6 7">
    <name type="scientific">Serratia marcescens</name>
    <dbReference type="NCBI Taxonomy" id="615"/>
    <lineage>
        <taxon>Bacteria</taxon>
        <taxon>Pseudomonadati</taxon>
        <taxon>Pseudomonadota</taxon>
        <taxon>Gammaproteobacteria</taxon>
        <taxon>Enterobacterales</taxon>
        <taxon>Yersiniaceae</taxon>
        <taxon>Serratia</taxon>
    </lineage>
</organism>
<evidence type="ECO:0000256" key="4">
    <source>
        <dbReference type="ARBA" id="ARBA00023163"/>
    </source>
</evidence>
<dbReference type="PROSITE" id="PS01124">
    <property type="entry name" value="HTH_ARAC_FAMILY_2"/>
    <property type="match status" value="1"/>
</dbReference>
<dbReference type="SUPFAM" id="SSF51182">
    <property type="entry name" value="RmlC-like cupins"/>
    <property type="match status" value="1"/>
</dbReference>
<dbReference type="InterPro" id="IPR011051">
    <property type="entry name" value="RmlC_Cupin_sf"/>
</dbReference>
<dbReference type="PANTHER" id="PTHR11019">
    <property type="entry name" value="HTH-TYPE TRANSCRIPTIONAL REGULATOR NIMR"/>
    <property type="match status" value="1"/>
</dbReference>
<name>A0A379YZF9_SERMA</name>
<proteinExistence type="predicted"/>
<evidence type="ECO:0000313" key="7">
    <source>
        <dbReference type="Proteomes" id="UP000254765"/>
    </source>
</evidence>
<dbReference type="Proteomes" id="UP000254765">
    <property type="component" value="Unassembled WGS sequence"/>
</dbReference>
<dbReference type="FunFam" id="1.10.10.60:FF:000132">
    <property type="entry name" value="AraC family transcriptional regulator"/>
    <property type="match status" value="1"/>
</dbReference>
<dbReference type="Gene3D" id="1.10.10.60">
    <property type="entry name" value="Homeodomain-like"/>
    <property type="match status" value="1"/>
</dbReference>
<dbReference type="Gene3D" id="2.60.120.10">
    <property type="entry name" value="Jelly Rolls"/>
    <property type="match status" value="1"/>
</dbReference>
<dbReference type="GO" id="GO:0003700">
    <property type="term" value="F:DNA-binding transcription factor activity"/>
    <property type="evidence" value="ECO:0007669"/>
    <property type="project" value="InterPro"/>
</dbReference>
<dbReference type="CDD" id="cd06124">
    <property type="entry name" value="cupin_NimR-like_N"/>
    <property type="match status" value="1"/>
</dbReference>
<evidence type="ECO:0000256" key="1">
    <source>
        <dbReference type="ARBA" id="ARBA00022491"/>
    </source>
</evidence>